<proteinExistence type="predicted"/>
<feature type="transmembrane region" description="Helical" evidence="7">
    <location>
        <begin position="20"/>
        <end position="47"/>
    </location>
</feature>
<evidence type="ECO:0000256" key="7">
    <source>
        <dbReference type="SAM" id="Phobius"/>
    </source>
</evidence>
<evidence type="ECO:0000313" key="9">
    <source>
        <dbReference type="EMBL" id="AWI77902.1"/>
    </source>
</evidence>
<feature type="transmembrane region" description="Helical" evidence="7">
    <location>
        <begin position="411"/>
        <end position="427"/>
    </location>
</feature>
<feature type="transmembrane region" description="Helical" evidence="7">
    <location>
        <begin position="363"/>
        <end position="382"/>
    </location>
</feature>
<dbReference type="Proteomes" id="UP000244902">
    <property type="component" value="Chromosome"/>
</dbReference>
<organism evidence="9 10">
    <name type="scientific">Parazoarcus communis</name>
    <dbReference type="NCBI Taxonomy" id="41977"/>
    <lineage>
        <taxon>Bacteria</taxon>
        <taxon>Pseudomonadati</taxon>
        <taxon>Pseudomonadota</taxon>
        <taxon>Betaproteobacteria</taxon>
        <taxon>Rhodocyclales</taxon>
        <taxon>Zoogloeaceae</taxon>
        <taxon>Parazoarcus</taxon>
    </lineage>
</organism>
<dbReference type="GO" id="GO:0022857">
    <property type="term" value="F:transmembrane transporter activity"/>
    <property type="evidence" value="ECO:0007669"/>
    <property type="project" value="InterPro"/>
</dbReference>
<dbReference type="PANTHER" id="PTHR42718">
    <property type="entry name" value="MAJOR FACILITATOR SUPERFAMILY MULTIDRUG TRANSPORTER MFSC"/>
    <property type="match status" value="1"/>
</dbReference>
<dbReference type="AlphaFoldDB" id="A0A2U8GW40"/>
<feature type="transmembrane region" description="Helical" evidence="7">
    <location>
        <begin position="433"/>
        <end position="453"/>
    </location>
</feature>
<feature type="domain" description="Major facilitator superfamily (MFS) profile" evidence="8">
    <location>
        <begin position="22"/>
        <end position="457"/>
    </location>
</feature>
<dbReference type="PRINTS" id="PR01036">
    <property type="entry name" value="TCRTETB"/>
</dbReference>
<dbReference type="SUPFAM" id="SSF103473">
    <property type="entry name" value="MFS general substrate transporter"/>
    <property type="match status" value="1"/>
</dbReference>
<evidence type="ECO:0000256" key="3">
    <source>
        <dbReference type="ARBA" id="ARBA00022475"/>
    </source>
</evidence>
<feature type="transmembrane region" description="Helical" evidence="7">
    <location>
        <begin position="215"/>
        <end position="233"/>
    </location>
</feature>
<keyword evidence="6 7" id="KW-0472">Membrane</keyword>
<evidence type="ECO:0000256" key="2">
    <source>
        <dbReference type="ARBA" id="ARBA00022448"/>
    </source>
</evidence>
<feature type="transmembrane region" description="Helical" evidence="7">
    <location>
        <begin position="113"/>
        <end position="137"/>
    </location>
</feature>
<reference evidence="9 10" key="1">
    <citation type="submission" date="2017-06" db="EMBL/GenBank/DDBJ databases">
        <title>Azoarcus sp. TSNA42 complete genome sequence.</title>
        <authorList>
            <person name="Woo J.-H."/>
            <person name="Kim H.-S."/>
        </authorList>
    </citation>
    <scope>NUCLEOTIDE SEQUENCE [LARGE SCALE GENOMIC DNA]</scope>
    <source>
        <strain evidence="9 10">TSNA42</strain>
    </source>
</reference>
<dbReference type="PANTHER" id="PTHR42718:SF46">
    <property type="entry name" value="BLR6921 PROTEIN"/>
    <property type="match status" value="1"/>
</dbReference>
<evidence type="ECO:0000256" key="6">
    <source>
        <dbReference type="ARBA" id="ARBA00023136"/>
    </source>
</evidence>
<keyword evidence="4 7" id="KW-0812">Transmembrane</keyword>
<dbReference type="InterPro" id="IPR020846">
    <property type="entry name" value="MFS_dom"/>
</dbReference>
<comment type="subcellular location">
    <subcellularLocation>
        <location evidence="1">Cell membrane</location>
        <topology evidence="1">Multi-pass membrane protein</topology>
    </subcellularLocation>
</comment>
<feature type="transmembrane region" description="Helical" evidence="7">
    <location>
        <begin position="88"/>
        <end position="107"/>
    </location>
</feature>
<gene>
    <name evidence="9" type="ORF">CEW87_00210</name>
</gene>
<accession>A0A2U8GW40</accession>
<keyword evidence="2" id="KW-0813">Transport</keyword>
<dbReference type="PROSITE" id="PS50850">
    <property type="entry name" value="MFS"/>
    <property type="match status" value="1"/>
</dbReference>
<feature type="transmembrane region" description="Helical" evidence="7">
    <location>
        <begin position="239"/>
        <end position="256"/>
    </location>
</feature>
<evidence type="ECO:0000256" key="4">
    <source>
        <dbReference type="ARBA" id="ARBA00022692"/>
    </source>
</evidence>
<feature type="transmembrane region" description="Helical" evidence="7">
    <location>
        <begin position="268"/>
        <end position="287"/>
    </location>
</feature>
<feature type="transmembrane region" description="Helical" evidence="7">
    <location>
        <begin position="176"/>
        <end position="194"/>
    </location>
</feature>
<dbReference type="InterPro" id="IPR036259">
    <property type="entry name" value="MFS_trans_sf"/>
</dbReference>
<feature type="transmembrane region" description="Helical" evidence="7">
    <location>
        <begin position="53"/>
        <end position="76"/>
    </location>
</feature>
<feature type="transmembrane region" description="Helical" evidence="7">
    <location>
        <begin position="149"/>
        <end position="170"/>
    </location>
</feature>
<evidence type="ECO:0000313" key="10">
    <source>
        <dbReference type="Proteomes" id="UP000244902"/>
    </source>
</evidence>
<evidence type="ECO:0000259" key="8">
    <source>
        <dbReference type="PROSITE" id="PS50850"/>
    </source>
</evidence>
<dbReference type="EMBL" id="CP022188">
    <property type="protein sequence ID" value="AWI77902.1"/>
    <property type="molecule type" value="Genomic_DNA"/>
</dbReference>
<dbReference type="Gene3D" id="1.20.1250.20">
    <property type="entry name" value="MFS general substrate transporter like domains"/>
    <property type="match status" value="1"/>
</dbReference>
<protein>
    <submittedName>
        <fullName evidence="9">MFS transporter</fullName>
    </submittedName>
</protein>
<evidence type="ECO:0000256" key="5">
    <source>
        <dbReference type="ARBA" id="ARBA00022989"/>
    </source>
</evidence>
<dbReference type="Pfam" id="PF07690">
    <property type="entry name" value="MFS_1"/>
    <property type="match status" value="1"/>
</dbReference>
<keyword evidence="5 7" id="KW-1133">Transmembrane helix</keyword>
<name>A0A2U8GW40_9RHOO</name>
<dbReference type="Gene3D" id="1.20.1720.10">
    <property type="entry name" value="Multidrug resistance protein D"/>
    <property type="match status" value="1"/>
</dbReference>
<sequence>MIWRAEVDARIAAEGTSFRWRAIATLLLGTFVAVMEGTVVNVALPAIQREFGIGYATAQVLATAFLAATTVTMLMAPWTIRRFGLRRAYGVAVGCLLLASLMAALVGHLHFSILVVCRILQGAAAGLIQPIAMVGLLPLFPPNAHGRAMAVYGLGIVLAPAIGPVVGGLLVDSLGWSGVFLVAVPPSAAAWYGCRRYLYEGRGEEASVRLPDLPSLALISFALVAVLTSVPTFGSESALPLLLAGLVAGVCFVLRQRRLADPLLNPRLFSAPGVGAGLGVALVYGAGLYGSTYLIPLFAQHQLNASAFAAGLLLLPGGAALAAILPLGGTLADRIEVRKVVVAGLLCFAGGSGALALSGSSTALIWVATWVVLGRIGLGLLIPSLNGGVMRLADPDDLNAVTAAMNFSRQLGGALGIVLLAAWLEFSSARYDIAWGFTLGFAMVAGLFVLGAIPACRIRRVDAPV</sequence>
<feature type="transmembrane region" description="Helical" evidence="7">
    <location>
        <begin position="307"/>
        <end position="328"/>
    </location>
</feature>
<dbReference type="GO" id="GO:0005886">
    <property type="term" value="C:plasma membrane"/>
    <property type="evidence" value="ECO:0007669"/>
    <property type="project" value="UniProtKB-SubCell"/>
</dbReference>
<evidence type="ECO:0000256" key="1">
    <source>
        <dbReference type="ARBA" id="ARBA00004651"/>
    </source>
</evidence>
<feature type="transmembrane region" description="Helical" evidence="7">
    <location>
        <begin position="340"/>
        <end position="357"/>
    </location>
</feature>
<keyword evidence="3" id="KW-1003">Cell membrane</keyword>
<dbReference type="InterPro" id="IPR011701">
    <property type="entry name" value="MFS"/>
</dbReference>